<protein>
    <submittedName>
        <fullName evidence="7">NitT/TauT family transport system substrate-binding protein</fullName>
    </submittedName>
</protein>
<dbReference type="InterPro" id="IPR044527">
    <property type="entry name" value="NrtA/CpmA_ABC-bd_dom"/>
</dbReference>
<keyword evidence="4" id="KW-0997">Cell inner membrane</keyword>
<dbReference type="Pfam" id="PF13379">
    <property type="entry name" value="NMT1_2"/>
    <property type="match status" value="1"/>
</dbReference>
<proteinExistence type="predicted"/>
<dbReference type="Proteomes" id="UP000199652">
    <property type="component" value="Unassembled WGS sequence"/>
</dbReference>
<dbReference type="STRING" id="1528.SAMN04488579_103121"/>
<keyword evidence="6" id="KW-0732">Signal</keyword>
<keyword evidence="2" id="KW-0813">Transport</keyword>
<evidence type="ECO:0000256" key="1">
    <source>
        <dbReference type="ARBA" id="ARBA00004533"/>
    </source>
</evidence>
<dbReference type="Gene3D" id="3.40.190.10">
    <property type="entry name" value="Periplasmic binding protein-like II"/>
    <property type="match status" value="2"/>
</dbReference>
<dbReference type="PANTHER" id="PTHR30024:SF43">
    <property type="entry name" value="BLL4572 PROTEIN"/>
    <property type="match status" value="1"/>
</dbReference>
<dbReference type="OrthoDB" id="570524at2"/>
<dbReference type="RefSeq" id="WP_090243397.1">
    <property type="nucleotide sequence ID" value="NZ_FNOU01000003.1"/>
</dbReference>
<feature type="signal peptide" evidence="6">
    <location>
        <begin position="1"/>
        <end position="23"/>
    </location>
</feature>
<dbReference type="EMBL" id="FNOU01000003">
    <property type="protein sequence ID" value="SDX54105.1"/>
    <property type="molecule type" value="Genomic_DNA"/>
</dbReference>
<reference evidence="8" key="1">
    <citation type="submission" date="2016-10" db="EMBL/GenBank/DDBJ databases">
        <authorList>
            <person name="Varghese N."/>
            <person name="Submissions S."/>
        </authorList>
    </citation>
    <scope>NUCLEOTIDE SEQUENCE [LARGE SCALE GENOMIC DNA]</scope>
    <source>
        <strain evidence="8">VPI 5359</strain>
    </source>
</reference>
<evidence type="ECO:0000256" key="2">
    <source>
        <dbReference type="ARBA" id="ARBA00022448"/>
    </source>
</evidence>
<dbReference type="SUPFAM" id="SSF53850">
    <property type="entry name" value="Periplasmic binding protein-like II"/>
    <property type="match status" value="1"/>
</dbReference>
<name>A0A1H3CJ10_EUBBA</name>
<dbReference type="PANTHER" id="PTHR30024">
    <property type="entry name" value="ALIPHATIC SULFONATES-BINDING PROTEIN-RELATED"/>
    <property type="match status" value="1"/>
</dbReference>
<sequence length="316" mass="33211">MHKQLKMGMAALSILLAAVLLLAGCQGKGSTNGTSAQKTVTIGYLPITHALPVFEEKELLEAQGSDVQIKLQKFSSWTDLMDALNAGKIDGASVLVELAMGAVGKGIDLKAVALGHRDGNVLVASGQINTPQDLKGKTIAIPSTQSSHNILVQDALTKAGLSTQDVTLTELSPAEMPSSLASGAIDAYCVAEPFGAAAVVKGFGHVLYESSDLWEDSICCAFVLNGAFLRENPGAAQTIIAGYKEAGQKLDDASALAVAEKYLGQDGTVLAESLKWISYDDLTLSREDYGTLTEKLKADGINGNPPDYDTFVYSQN</sequence>
<dbReference type="CDD" id="cd13553">
    <property type="entry name" value="PBP2_NrtA_CpmA_like"/>
    <property type="match status" value="1"/>
</dbReference>
<evidence type="ECO:0000313" key="8">
    <source>
        <dbReference type="Proteomes" id="UP000199652"/>
    </source>
</evidence>
<evidence type="ECO:0000256" key="3">
    <source>
        <dbReference type="ARBA" id="ARBA00022475"/>
    </source>
</evidence>
<dbReference type="PROSITE" id="PS51257">
    <property type="entry name" value="PROKAR_LIPOPROTEIN"/>
    <property type="match status" value="1"/>
</dbReference>
<comment type="subcellular location">
    <subcellularLocation>
        <location evidence="1">Cell inner membrane</location>
    </subcellularLocation>
</comment>
<keyword evidence="8" id="KW-1185">Reference proteome</keyword>
<organism evidence="7 8">
    <name type="scientific">Eubacterium barkeri</name>
    <name type="common">Clostridium barkeri</name>
    <dbReference type="NCBI Taxonomy" id="1528"/>
    <lineage>
        <taxon>Bacteria</taxon>
        <taxon>Bacillati</taxon>
        <taxon>Bacillota</taxon>
        <taxon>Clostridia</taxon>
        <taxon>Eubacteriales</taxon>
        <taxon>Eubacteriaceae</taxon>
        <taxon>Eubacterium</taxon>
    </lineage>
</organism>
<feature type="chain" id="PRO_5038740997" evidence="6">
    <location>
        <begin position="24"/>
        <end position="316"/>
    </location>
</feature>
<evidence type="ECO:0000313" key="7">
    <source>
        <dbReference type="EMBL" id="SDX54105.1"/>
    </source>
</evidence>
<gene>
    <name evidence="7" type="ORF">SAMN04488579_103121</name>
</gene>
<evidence type="ECO:0000256" key="6">
    <source>
        <dbReference type="SAM" id="SignalP"/>
    </source>
</evidence>
<dbReference type="AlphaFoldDB" id="A0A1H3CJ10"/>
<evidence type="ECO:0000256" key="4">
    <source>
        <dbReference type="ARBA" id="ARBA00022519"/>
    </source>
</evidence>
<keyword evidence="3" id="KW-1003">Cell membrane</keyword>
<evidence type="ECO:0000256" key="5">
    <source>
        <dbReference type="ARBA" id="ARBA00023136"/>
    </source>
</evidence>
<accession>A0A1H3CJ10</accession>
<dbReference type="GO" id="GO:0005886">
    <property type="term" value="C:plasma membrane"/>
    <property type="evidence" value="ECO:0007669"/>
    <property type="project" value="UniProtKB-SubCell"/>
</dbReference>
<keyword evidence="5" id="KW-0472">Membrane</keyword>